<evidence type="ECO:0000256" key="1">
    <source>
        <dbReference type="SAM" id="Coils"/>
    </source>
</evidence>
<organism evidence="3 4">
    <name type="scientific">Salegentibacter flavus</name>
    <dbReference type="NCBI Taxonomy" id="287099"/>
    <lineage>
        <taxon>Bacteria</taxon>
        <taxon>Pseudomonadati</taxon>
        <taxon>Bacteroidota</taxon>
        <taxon>Flavobacteriia</taxon>
        <taxon>Flavobacteriales</taxon>
        <taxon>Flavobacteriaceae</taxon>
        <taxon>Salegentibacter</taxon>
    </lineage>
</organism>
<feature type="coiled-coil region" evidence="1">
    <location>
        <begin position="28"/>
        <end position="62"/>
    </location>
</feature>
<feature type="transmembrane region" description="Helical" evidence="2">
    <location>
        <begin position="6"/>
        <end position="22"/>
    </location>
</feature>
<dbReference type="STRING" id="287099.SAMN05660413_00708"/>
<dbReference type="OrthoDB" id="1451701at2"/>
<reference evidence="3 4" key="1">
    <citation type="submission" date="2016-10" db="EMBL/GenBank/DDBJ databases">
        <authorList>
            <person name="de Groot N.N."/>
        </authorList>
    </citation>
    <scope>NUCLEOTIDE SEQUENCE [LARGE SCALE GENOMIC DNA]</scope>
    <source>
        <strain evidence="3 4">DSM 17794</strain>
    </source>
</reference>
<keyword evidence="2" id="KW-0472">Membrane</keyword>
<dbReference type="RefSeq" id="WP_093405959.1">
    <property type="nucleotide sequence ID" value="NZ_FOVL01000003.1"/>
</dbReference>
<evidence type="ECO:0008006" key="5">
    <source>
        <dbReference type="Google" id="ProtNLM"/>
    </source>
</evidence>
<evidence type="ECO:0000256" key="2">
    <source>
        <dbReference type="SAM" id="Phobius"/>
    </source>
</evidence>
<sequence>MRNKILLYLFIFSVLFTIFIYVNDKRILDSLQEDKANRELKIEELETENEILKSENDNLRYFSLKENDDAITYFENMGVNSDEVIAKIEDELISRNLAEKDNELVPYDGMEGLMRINKINVLNHKWIIADFTDGTYWGEVFFSYEVDEEGQINFTREKSFLYPLN</sequence>
<keyword evidence="4" id="KW-1185">Reference proteome</keyword>
<proteinExistence type="predicted"/>
<gene>
    <name evidence="3" type="ORF">SAMN05660413_00708</name>
</gene>
<keyword evidence="1" id="KW-0175">Coiled coil</keyword>
<evidence type="ECO:0000313" key="3">
    <source>
        <dbReference type="EMBL" id="SFN37033.1"/>
    </source>
</evidence>
<evidence type="ECO:0000313" key="4">
    <source>
        <dbReference type="Proteomes" id="UP000199153"/>
    </source>
</evidence>
<dbReference type="AlphaFoldDB" id="A0A1I4YGU4"/>
<keyword evidence="2" id="KW-0812">Transmembrane</keyword>
<keyword evidence="2" id="KW-1133">Transmembrane helix</keyword>
<dbReference type="Proteomes" id="UP000199153">
    <property type="component" value="Unassembled WGS sequence"/>
</dbReference>
<dbReference type="EMBL" id="FOVL01000003">
    <property type="protein sequence ID" value="SFN37033.1"/>
    <property type="molecule type" value="Genomic_DNA"/>
</dbReference>
<name>A0A1I4YGU4_9FLAO</name>
<protein>
    <recommendedName>
        <fullName evidence="5">Hydrolase</fullName>
    </recommendedName>
</protein>
<accession>A0A1I4YGU4</accession>